<dbReference type="AlphaFoldDB" id="A0A2M6WEH1"/>
<comment type="caution">
    <text evidence="4">The sequence shown here is derived from an EMBL/GenBank/DDBJ whole genome shotgun (WGS) entry which is preliminary data.</text>
</comment>
<accession>A0A2M6WEH1</accession>
<sequence>MEGASTHERKKFSTPHEELTYLREQVAKKERELSVESNDSERERVAARNLKEYQKTDPSSVLAEEYQMSTEERDQVVLDLAPEEHDEKMGELLGILQEKGVRNALSVVEGMRDPHIEDDFHRFLRRYIAEGYPTAGIKSTEALAQALSMALYEIALPSSENDREKDVGHLLAAMEQFYAGMLSTDAKEPNQKNAFTFEIGIPADGEEVVFYIGVPKARQSLFEKQLLASFPGAKVKACVNDYNPFATDGVAVASYAKFAKGGAFPLKRYDAFENDPLNIILSSFSKLDTKNEGAAVQIMMSPAGEYYTKRFRRAYEHIQKGVPVKKATDIPDSLSGNIVKGFRDVIVPTKKKKSEESIPTPVDEIALEHIGEKIKSPIVAGNIRLVASAASVTRAEEILGDLESAFQQFGEPQGNQLVFVREKSRRLAALLHAFVYRLFSRDRVVPLSLRELTGLYHLSAAQVDTSRELRKSKAKEAPAPVGMPADGVLLGMNTFSDTRVPIYFSPEDRLRHLYSVGQTGTGKSSLLKNMIIQDIQNGEGVCFIDPHGNDVEDILAAVPEGRRGDVIYFDPSETKAPMGLNMLEYDRSHPEQKTFVVNEMLSIFQKLYGGVPESLGPIFEQYFRNATMLVIEDPATGSTLLDVSRVFADEQFRQLKLSRCDNPLVVQFWRDIAQKAQRDAGLSEIAPYVTSKFDVFLANEIMRPIVAQERSAFNFREIMDERKILLVNLSKGRLGDINAHLLGLIIVGKILMAALSRSSTGAAEAPPFYLYIDEFQNVTTPSISTILSEARKYKLSLTMAHQFIAQLDEKIRDSVFGNVGSKCVFRVGSDDAEYLARQFEPVFSAKDLTELDNRNAYLALLVDGKPAKPFNIETVPIESGDRTNAETLKQESFARFGRNRADVEKEIRAKYASMM</sequence>
<dbReference type="PANTHER" id="PTHR30121">
    <property type="entry name" value="UNCHARACTERIZED PROTEIN YJGR-RELATED"/>
    <property type="match status" value="1"/>
</dbReference>
<evidence type="ECO:0000313" key="5">
    <source>
        <dbReference type="Proteomes" id="UP000228809"/>
    </source>
</evidence>
<organism evidence="4 5">
    <name type="scientific">Candidatus Kaiserbacteria bacterium CG10_big_fil_rev_8_21_14_0_10_49_17</name>
    <dbReference type="NCBI Taxonomy" id="1974609"/>
    <lineage>
        <taxon>Bacteria</taxon>
        <taxon>Candidatus Kaiseribacteriota</taxon>
    </lineage>
</organism>
<dbReference type="InterPro" id="IPR027417">
    <property type="entry name" value="P-loop_NTPase"/>
</dbReference>
<evidence type="ECO:0000259" key="2">
    <source>
        <dbReference type="Pfam" id="PF12696"/>
    </source>
</evidence>
<feature type="domain" description="DUF8128" evidence="3">
    <location>
        <begin position="156"/>
        <end position="466"/>
    </location>
</feature>
<evidence type="ECO:0000256" key="1">
    <source>
        <dbReference type="SAM" id="MobiDB-lite"/>
    </source>
</evidence>
<gene>
    <name evidence="4" type="ORF">COU17_01620</name>
</gene>
<evidence type="ECO:0000313" key="4">
    <source>
        <dbReference type="EMBL" id="PIT91188.1"/>
    </source>
</evidence>
<feature type="region of interest" description="Disordered" evidence="1">
    <location>
        <begin position="1"/>
        <end position="68"/>
    </location>
</feature>
<dbReference type="Proteomes" id="UP000228809">
    <property type="component" value="Unassembled WGS sequence"/>
</dbReference>
<dbReference type="InterPro" id="IPR032689">
    <property type="entry name" value="TraG-D_C"/>
</dbReference>
<feature type="domain" description="TraD/TraG TraM recognition site" evidence="2">
    <location>
        <begin position="767"/>
        <end position="836"/>
    </location>
</feature>
<evidence type="ECO:0000259" key="3">
    <source>
        <dbReference type="Pfam" id="PF26449"/>
    </source>
</evidence>
<dbReference type="CDD" id="cd01127">
    <property type="entry name" value="TrwB_TraG_TraD_VirD4"/>
    <property type="match status" value="1"/>
</dbReference>
<feature type="compositionally biased region" description="Basic and acidic residues" evidence="1">
    <location>
        <begin position="14"/>
        <end position="55"/>
    </location>
</feature>
<dbReference type="Pfam" id="PF12696">
    <property type="entry name" value="TraG-D_C"/>
    <property type="match status" value="1"/>
</dbReference>
<name>A0A2M6WEH1_9BACT</name>
<dbReference type="Pfam" id="PF26449">
    <property type="entry name" value="DUF8128"/>
    <property type="match status" value="1"/>
</dbReference>
<protein>
    <submittedName>
        <fullName evidence="4">Uncharacterized protein</fullName>
    </submittedName>
</protein>
<dbReference type="PANTHER" id="PTHR30121:SF6">
    <property type="entry name" value="SLR6007 PROTEIN"/>
    <property type="match status" value="1"/>
</dbReference>
<dbReference type="InterPro" id="IPR058441">
    <property type="entry name" value="DUF8128"/>
</dbReference>
<dbReference type="Gene3D" id="3.40.50.300">
    <property type="entry name" value="P-loop containing nucleotide triphosphate hydrolases"/>
    <property type="match status" value="2"/>
</dbReference>
<proteinExistence type="predicted"/>
<dbReference type="InterPro" id="IPR051162">
    <property type="entry name" value="T4SS_component"/>
</dbReference>
<reference evidence="5" key="1">
    <citation type="submission" date="2017-09" db="EMBL/GenBank/DDBJ databases">
        <title>Depth-based differentiation of microbial function through sediment-hosted aquifers and enrichment of novel symbionts in the deep terrestrial subsurface.</title>
        <authorList>
            <person name="Probst A.J."/>
            <person name="Ladd B."/>
            <person name="Jarett J.K."/>
            <person name="Geller-Mcgrath D.E."/>
            <person name="Sieber C.M.K."/>
            <person name="Emerson J.B."/>
            <person name="Anantharaman K."/>
            <person name="Thomas B.C."/>
            <person name="Malmstrom R."/>
            <person name="Stieglmeier M."/>
            <person name="Klingl A."/>
            <person name="Woyke T."/>
            <person name="Ryan C.M."/>
            <person name="Banfield J.F."/>
        </authorList>
    </citation>
    <scope>NUCLEOTIDE SEQUENCE [LARGE SCALE GENOMIC DNA]</scope>
</reference>
<dbReference type="SUPFAM" id="SSF52540">
    <property type="entry name" value="P-loop containing nucleoside triphosphate hydrolases"/>
    <property type="match status" value="1"/>
</dbReference>
<dbReference type="EMBL" id="PFBJ01000007">
    <property type="protein sequence ID" value="PIT91188.1"/>
    <property type="molecule type" value="Genomic_DNA"/>
</dbReference>